<feature type="transmembrane region" description="Helical" evidence="8">
    <location>
        <begin position="90"/>
        <end position="110"/>
    </location>
</feature>
<evidence type="ECO:0000256" key="6">
    <source>
        <dbReference type="ARBA" id="ARBA00023170"/>
    </source>
</evidence>
<feature type="domain" description="G-protein coupled receptors family 1 profile" evidence="9">
    <location>
        <begin position="103"/>
        <end position="369"/>
    </location>
</feature>
<keyword evidence="3 8" id="KW-1133">Transmembrane helix</keyword>
<dbReference type="Gene3D" id="1.20.1070.10">
    <property type="entry name" value="Rhodopsin 7-helix transmembrane proteins"/>
    <property type="match status" value="1"/>
</dbReference>
<dbReference type="InterPro" id="IPR000276">
    <property type="entry name" value="GPCR_Rhodpsn"/>
</dbReference>
<evidence type="ECO:0000256" key="7">
    <source>
        <dbReference type="ARBA" id="ARBA00023224"/>
    </source>
</evidence>
<organism evidence="10 11">
    <name type="scientific">Ramazzottius varieornatus</name>
    <name type="common">Water bear</name>
    <name type="synonym">Tardigrade</name>
    <dbReference type="NCBI Taxonomy" id="947166"/>
    <lineage>
        <taxon>Eukaryota</taxon>
        <taxon>Metazoa</taxon>
        <taxon>Ecdysozoa</taxon>
        <taxon>Tardigrada</taxon>
        <taxon>Eutardigrada</taxon>
        <taxon>Parachela</taxon>
        <taxon>Hypsibioidea</taxon>
        <taxon>Ramazzottiidae</taxon>
        <taxon>Ramazzottius</taxon>
    </lineage>
</organism>
<dbReference type="SUPFAM" id="SSF81321">
    <property type="entry name" value="Family A G protein-coupled receptor-like"/>
    <property type="match status" value="1"/>
</dbReference>
<dbReference type="AlphaFoldDB" id="A0A1D1VLJ4"/>
<name>A0A1D1VLJ4_RAMVA</name>
<evidence type="ECO:0000259" key="9">
    <source>
        <dbReference type="PROSITE" id="PS50262"/>
    </source>
</evidence>
<dbReference type="EMBL" id="BDGG01000005">
    <property type="protein sequence ID" value="GAU99783.1"/>
    <property type="molecule type" value="Genomic_DNA"/>
</dbReference>
<dbReference type="GO" id="GO:0005886">
    <property type="term" value="C:plasma membrane"/>
    <property type="evidence" value="ECO:0007669"/>
    <property type="project" value="TreeGrafter"/>
</dbReference>
<evidence type="ECO:0000256" key="8">
    <source>
        <dbReference type="SAM" id="Phobius"/>
    </source>
</evidence>
<feature type="transmembrane region" description="Helical" evidence="8">
    <location>
        <begin position="308"/>
        <end position="333"/>
    </location>
</feature>
<evidence type="ECO:0000256" key="1">
    <source>
        <dbReference type="ARBA" id="ARBA00004141"/>
    </source>
</evidence>
<dbReference type="STRING" id="947166.A0A1D1VLJ4"/>
<proteinExistence type="predicted"/>
<feature type="transmembrane region" description="Helical" evidence="8">
    <location>
        <begin position="353"/>
        <end position="372"/>
    </location>
</feature>
<feature type="transmembrane region" description="Helical" evidence="8">
    <location>
        <begin position="260"/>
        <end position="282"/>
    </location>
</feature>
<feature type="transmembrane region" description="Helical" evidence="8">
    <location>
        <begin position="122"/>
        <end position="143"/>
    </location>
</feature>
<comment type="caution">
    <text evidence="10">The sequence shown here is derived from an EMBL/GenBank/DDBJ whole genome shotgun (WGS) entry which is preliminary data.</text>
</comment>
<keyword evidence="7" id="KW-0807">Transducer</keyword>
<evidence type="ECO:0000313" key="10">
    <source>
        <dbReference type="EMBL" id="GAU99783.1"/>
    </source>
</evidence>
<evidence type="ECO:0000256" key="2">
    <source>
        <dbReference type="ARBA" id="ARBA00022692"/>
    </source>
</evidence>
<comment type="subcellular location">
    <subcellularLocation>
        <location evidence="1">Membrane</location>
        <topology evidence="1">Multi-pass membrane protein</topology>
    </subcellularLocation>
</comment>
<dbReference type="InterPro" id="IPR017452">
    <property type="entry name" value="GPCR_Rhodpsn_7TM"/>
</dbReference>
<dbReference type="Proteomes" id="UP000186922">
    <property type="component" value="Unassembled WGS sequence"/>
</dbReference>
<evidence type="ECO:0000313" key="11">
    <source>
        <dbReference type="Proteomes" id="UP000186922"/>
    </source>
</evidence>
<dbReference type="CDD" id="cd14978">
    <property type="entry name" value="7tmA_FMRFamide_R-like"/>
    <property type="match status" value="1"/>
</dbReference>
<evidence type="ECO:0000256" key="3">
    <source>
        <dbReference type="ARBA" id="ARBA00022989"/>
    </source>
</evidence>
<dbReference type="PANTHER" id="PTHR24243">
    <property type="entry name" value="G-PROTEIN COUPLED RECEPTOR"/>
    <property type="match status" value="1"/>
</dbReference>
<keyword evidence="5 8" id="KW-0472">Membrane</keyword>
<dbReference type="PROSITE" id="PS50262">
    <property type="entry name" value="G_PROTEIN_RECEP_F1_2"/>
    <property type="match status" value="1"/>
</dbReference>
<sequence length="464" mass="52495">MSHNWSSSVLVFSSYQDFNLTHLGYLNTSHELAGLYDHNATSHELAGFLDYNITSSNGNRSHLGTGNATPSTTPPTYTNEQIKKAFFVTWVFYPILLALCTVGNVLNLIVLFHEKPKGSTNVYMTSVAIADLFVLWLFLPLYLRNISPALRATPSFIEPFKRFYGLQIWWQETFILVCDWTLIAFSLARLLVLVRPFSWQWIQTARTSRIVITVLLVLSLLFTVYNPVQQYYLLQYNITSVAKGPQWLITWSELQHQADVAMTIVKFFALLVINCMVIWAIGRQQKSDVGKMRAAQANSKAKYRSSNLILLGSVILYLTTQFPSLVVNCLYIAADDYKTYDFPRSVRLFVNPFVNISFLTNYSVNFFLYLTVSERFRAQFMEVLGKKFCPTYAAKYTRSSKNGGSSQAAYRNGQYENSAIRMKPVGATQSNSSALSTKTARVNLTDLKSVSSNDVLARGPSSKD</sequence>
<keyword evidence="6" id="KW-0675">Receptor</keyword>
<dbReference type="Pfam" id="PF00001">
    <property type="entry name" value="7tm_1"/>
    <property type="match status" value="1"/>
</dbReference>
<accession>A0A1D1VLJ4</accession>
<keyword evidence="2 8" id="KW-0812">Transmembrane</keyword>
<protein>
    <recommendedName>
        <fullName evidence="9">G-protein coupled receptors family 1 profile domain-containing protein</fullName>
    </recommendedName>
</protein>
<evidence type="ECO:0000256" key="5">
    <source>
        <dbReference type="ARBA" id="ARBA00023136"/>
    </source>
</evidence>
<dbReference type="PANTHER" id="PTHR24243:SF233">
    <property type="entry name" value="THYROTROPIN-RELEASING HORMONE RECEPTOR"/>
    <property type="match status" value="1"/>
</dbReference>
<keyword evidence="11" id="KW-1185">Reference proteome</keyword>
<evidence type="ECO:0000256" key="4">
    <source>
        <dbReference type="ARBA" id="ARBA00023040"/>
    </source>
</evidence>
<keyword evidence="4" id="KW-0297">G-protein coupled receptor</keyword>
<feature type="transmembrane region" description="Helical" evidence="8">
    <location>
        <begin position="174"/>
        <end position="194"/>
    </location>
</feature>
<gene>
    <name evidence="10" type="primary">RvY_10735-1</name>
    <name evidence="10" type="synonym">RvY_10735.1</name>
    <name evidence="10" type="ORF">RvY_10735</name>
</gene>
<feature type="transmembrane region" description="Helical" evidence="8">
    <location>
        <begin position="206"/>
        <end position="225"/>
    </location>
</feature>
<dbReference type="GO" id="GO:0004930">
    <property type="term" value="F:G protein-coupled receptor activity"/>
    <property type="evidence" value="ECO:0007669"/>
    <property type="project" value="UniProtKB-KW"/>
</dbReference>
<dbReference type="PRINTS" id="PR00237">
    <property type="entry name" value="GPCRRHODOPSN"/>
</dbReference>
<dbReference type="OrthoDB" id="10011262at2759"/>
<reference evidence="10 11" key="1">
    <citation type="journal article" date="2016" name="Nat. Commun.">
        <title>Extremotolerant tardigrade genome and improved radiotolerance of human cultured cells by tardigrade-unique protein.</title>
        <authorList>
            <person name="Hashimoto T."/>
            <person name="Horikawa D.D."/>
            <person name="Saito Y."/>
            <person name="Kuwahara H."/>
            <person name="Kozuka-Hata H."/>
            <person name="Shin-I T."/>
            <person name="Minakuchi Y."/>
            <person name="Ohishi K."/>
            <person name="Motoyama A."/>
            <person name="Aizu T."/>
            <person name="Enomoto A."/>
            <person name="Kondo K."/>
            <person name="Tanaka S."/>
            <person name="Hara Y."/>
            <person name="Koshikawa S."/>
            <person name="Sagara H."/>
            <person name="Miura T."/>
            <person name="Yokobori S."/>
            <person name="Miyagawa K."/>
            <person name="Suzuki Y."/>
            <person name="Kubo T."/>
            <person name="Oyama M."/>
            <person name="Kohara Y."/>
            <person name="Fujiyama A."/>
            <person name="Arakawa K."/>
            <person name="Katayama T."/>
            <person name="Toyoda A."/>
            <person name="Kunieda T."/>
        </authorList>
    </citation>
    <scope>NUCLEOTIDE SEQUENCE [LARGE SCALE GENOMIC DNA]</scope>
    <source>
        <strain evidence="10 11">YOKOZUNA-1</strain>
    </source>
</reference>